<protein>
    <submittedName>
        <fullName evidence="1">Uncharacterized protein</fullName>
    </submittedName>
</protein>
<name>A0ABR5I8Q7_9ACTN</name>
<sequence>MRVDPAVDTRSAKICGVGGIVLSEVFRVIGLRVQAEILDAVSVVLGDAHQAAPGFTVLLSMYA</sequence>
<dbReference type="Proteomes" id="UP000037247">
    <property type="component" value="Unassembled WGS sequence"/>
</dbReference>
<gene>
    <name evidence="1" type="ORF">ABW18_16820</name>
</gene>
<proteinExistence type="predicted"/>
<dbReference type="RefSeq" id="WP_040519178.1">
    <property type="nucleotide sequence ID" value="NZ_LDTZ01000020.1"/>
</dbReference>
<evidence type="ECO:0000313" key="2">
    <source>
        <dbReference type="Proteomes" id="UP000037247"/>
    </source>
</evidence>
<evidence type="ECO:0000313" key="1">
    <source>
        <dbReference type="EMBL" id="KNA90078.1"/>
    </source>
</evidence>
<accession>A0ABR5I8Q7</accession>
<keyword evidence="2" id="KW-1185">Reference proteome</keyword>
<comment type="caution">
    <text evidence="1">The sequence shown here is derived from an EMBL/GenBank/DDBJ whole genome shotgun (WGS) entry which is preliminary data.</text>
</comment>
<organism evidence="1 2">
    <name type="scientific">Gordonia jacobaea</name>
    <dbReference type="NCBI Taxonomy" id="122202"/>
    <lineage>
        <taxon>Bacteria</taxon>
        <taxon>Bacillati</taxon>
        <taxon>Actinomycetota</taxon>
        <taxon>Actinomycetes</taxon>
        <taxon>Mycobacteriales</taxon>
        <taxon>Gordoniaceae</taxon>
        <taxon>Gordonia</taxon>
    </lineage>
</organism>
<reference evidence="1 2" key="1">
    <citation type="submission" date="2015-05" db="EMBL/GenBank/DDBJ databases">
        <title>Draft genome sequence of the bacterium Gordonia jacobaea a new member of the Gordonia genus.</title>
        <authorList>
            <person name="Jimenez-Galisteo G."/>
            <person name="Dominguez A."/>
            <person name="Munoz E."/>
            <person name="Vinas M."/>
        </authorList>
    </citation>
    <scope>NUCLEOTIDE SEQUENCE [LARGE SCALE GENOMIC DNA]</scope>
    <source>
        <strain evidence="2">mv1</strain>
    </source>
</reference>
<dbReference type="EMBL" id="LDTZ01000020">
    <property type="protein sequence ID" value="KNA90078.1"/>
    <property type="molecule type" value="Genomic_DNA"/>
</dbReference>